<reference evidence="1 2" key="1">
    <citation type="submission" date="2020-02" db="EMBL/GenBank/DDBJ databases">
        <title>Draft genome sequence of two Spirosoma agri KCTC 52727 and Spirosoma terrae KCTC 52035.</title>
        <authorList>
            <person name="Rojas J."/>
            <person name="Ambika Manirajan B."/>
            <person name="Suarez C."/>
            <person name="Ratering S."/>
            <person name="Schnell S."/>
        </authorList>
    </citation>
    <scope>NUCLEOTIDE SEQUENCE [LARGE SCALE GENOMIC DNA]</scope>
    <source>
        <strain evidence="1 2">KCTC 52035</strain>
    </source>
</reference>
<dbReference type="SUPFAM" id="SSF82171">
    <property type="entry name" value="DPP6 N-terminal domain-like"/>
    <property type="match status" value="1"/>
</dbReference>
<evidence type="ECO:0008006" key="3">
    <source>
        <dbReference type="Google" id="ProtNLM"/>
    </source>
</evidence>
<dbReference type="Gene3D" id="2.130.10.10">
    <property type="entry name" value="YVTN repeat-like/Quinoprotein amine dehydrogenase"/>
    <property type="match status" value="1"/>
</dbReference>
<dbReference type="RefSeq" id="WP_163949991.1">
    <property type="nucleotide sequence ID" value="NZ_JAAFZH010000006.1"/>
</dbReference>
<organism evidence="1 2">
    <name type="scientific">Spirosoma terrae</name>
    <dbReference type="NCBI Taxonomy" id="1968276"/>
    <lineage>
        <taxon>Bacteria</taxon>
        <taxon>Pseudomonadati</taxon>
        <taxon>Bacteroidota</taxon>
        <taxon>Cytophagia</taxon>
        <taxon>Cytophagales</taxon>
        <taxon>Cytophagaceae</taxon>
        <taxon>Spirosoma</taxon>
    </lineage>
</organism>
<protein>
    <recommendedName>
        <fullName evidence="3">Oligogalacturonate lyase domain-containing protein</fullName>
    </recommendedName>
</protein>
<gene>
    <name evidence="1" type="ORF">GK108_15400</name>
</gene>
<keyword evidence="2" id="KW-1185">Reference proteome</keyword>
<accession>A0A6L9L9X2</accession>
<dbReference type="Proteomes" id="UP000474175">
    <property type="component" value="Unassembled WGS sequence"/>
</dbReference>
<proteinExistence type="predicted"/>
<evidence type="ECO:0000313" key="2">
    <source>
        <dbReference type="Proteomes" id="UP000474175"/>
    </source>
</evidence>
<evidence type="ECO:0000313" key="1">
    <source>
        <dbReference type="EMBL" id="NDU96267.1"/>
    </source>
</evidence>
<dbReference type="AlphaFoldDB" id="A0A6L9L9X2"/>
<name>A0A6L9L9X2_9BACT</name>
<dbReference type="InterPro" id="IPR015943">
    <property type="entry name" value="WD40/YVTN_repeat-like_dom_sf"/>
</dbReference>
<comment type="caution">
    <text evidence="1">The sequence shown here is derived from an EMBL/GenBank/DDBJ whole genome shotgun (WGS) entry which is preliminary data.</text>
</comment>
<sequence length="422" mass="48653">MNRREFIRNNAAFGIGAGLPSGWIELLRQQGGFPPVRRLTNGPKHHWFGYYDKWQVDPANRYVLGMEVDFEGRSPNPDDVLKVGMIDLHDKDRWIELGESRSWGWQQGCMLQWIPGSADEVIWNDRQDGQFVSIIMNVHTRKKRILPKPIYTISPDATWAVGLDFGRLQDLRPGYGYKGVPDPYQSMKAPEKTGIYRIDLKTGKDELIIPYAACAALPHQGEDVSTYWHWYNHLLISPDSKRFIFLNRWRKERIIDPGKGFITRMFTADKNGKNQYVLDPSGYTSHFVWRDHQHVCAWTRPANQPDGFYLLKDLTQDVTPVGKGVMVLNGHNTYLPKQHNAWILNDCYPQGADRFQVPYLYNVASNQRIDIGRFHSPNAYKGEWRCDLHPRSSPDGKMVIIDSTHEGLGRQLYLIDISKLVG</sequence>
<dbReference type="EMBL" id="JAAFZH010000006">
    <property type="protein sequence ID" value="NDU96267.1"/>
    <property type="molecule type" value="Genomic_DNA"/>
</dbReference>